<accession>A0A974C396</accession>
<evidence type="ECO:0000313" key="2">
    <source>
        <dbReference type="EMBL" id="OCT65666.1"/>
    </source>
</evidence>
<protein>
    <submittedName>
        <fullName evidence="2">Uncharacterized protein</fullName>
    </submittedName>
</protein>
<name>A0A974C396_XENLA</name>
<dbReference type="AlphaFoldDB" id="A0A974C396"/>
<sequence length="182" mass="21210">MNDFVDQAFISNDYAETWHISEADADCVLWQQTHTELPCKTNEADLLAEWEIMKCRKTDLDLHGMFLSDYYRLKRIPQGFLIRNIPTIGRSNIEFCKKWVGVLNKCLFDLMILVIKEVTGELTKEKLRLVNEDYSYCRVYRWLSGERDPVQHAPHFRRTNETEAAKPLNTIDNSSGDSDGDD</sequence>
<feature type="compositionally biased region" description="Low complexity" evidence="1">
    <location>
        <begin position="172"/>
        <end position="182"/>
    </location>
</feature>
<feature type="region of interest" description="Disordered" evidence="1">
    <location>
        <begin position="153"/>
        <end position="182"/>
    </location>
</feature>
<evidence type="ECO:0000256" key="1">
    <source>
        <dbReference type="SAM" id="MobiDB-lite"/>
    </source>
</evidence>
<gene>
    <name evidence="2" type="ORF">XELAEV_18041901mg</name>
</gene>
<proteinExistence type="predicted"/>
<dbReference type="EMBL" id="CM004481">
    <property type="protein sequence ID" value="OCT65666.1"/>
    <property type="molecule type" value="Genomic_DNA"/>
</dbReference>
<evidence type="ECO:0000313" key="3">
    <source>
        <dbReference type="Proteomes" id="UP000694892"/>
    </source>
</evidence>
<organism evidence="2 3">
    <name type="scientific">Xenopus laevis</name>
    <name type="common">African clawed frog</name>
    <dbReference type="NCBI Taxonomy" id="8355"/>
    <lineage>
        <taxon>Eukaryota</taxon>
        <taxon>Metazoa</taxon>
        <taxon>Chordata</taxon>
        <taxon>Craniata</taxon>
        <taxon>Vertebrata</taxon>
        <taxon>Euteleostomi</taxon>
        <taxon>Amphibia</taxon>
        <taxon>Batrachia</taxon>
        <taxon>Anura</taxon>
        <taxon>Pipoidea</taxon>
        <taxon>Pipidae</taxon>
        <taxon>Xenopodinae</taxon>
        <taxon>Xenopus</taxon>
        <taxon>Xenopus</taxon>
    </lineage>
</organism>
<dbReference type="Proteomes" id="UP000694892">
    <property type="component" value="Chromosome 8S"/>
</dbReference>
<reference evidence="3" key="1">
    <citation type="journal article" date="2016" name="Nature">
        <title>Genome evolution in the allotetraploid frog Xenopus laevis.</title>
        <authorList>
            <person name="Session A.M."/>
            <person name="Uno Y."/>
            <person name="Kwon T."/>
            <person name="Chapman J.A."/>
            <person name="Toyoda A."/>
            <person name="Takahashi S."/>
            <person name="Fukui A."/>
            <person name="Hikosaka A."/>
            <person name="Suzuki A."/>
            <person name="Kondo M."/>
            <person name="van Heeringen S.J."/>
            <person name="Quigley I."/>
            <person name="Heinz S."/>
            <person name="Ogino H."/>
            <person name="Ochi H."/>
            <person name="Hellsten U."/>
            <person name="Lyons J.B."/>
            <person name="Simakov O."/>
            <person name="Putnam N."/>
            <person name="Stites J."/>
            <person name="Kuroki Y."/>
            <person name="Tanaka T."/>
            <person name="Michiue T."/>
            <person name="Watanabe M."/>
            <person name="Bogdanovic O."/>
            <person name="Lister R."/>
            <person name="Georgiou G."/>
            <person name="Paranjpe S.S."/>
            <person name="van Kruijsbergen I."/>
            <person name="Shu S."/>
            <person name="Carlson J."/>
            <person name="Kinoshita T."/>
            <person name="Ohta Y."/>
            <person name="Mawaribuchi S."/>
            <person name="Jenkins J."/>
            <person name="Grimwood J."/>
            <person name="Schmutz J."/>
            <person name="Mitros T."/>
            <person name="Mozaffari S.V."/>
            <person name="Suzuki Y."/>
            <person name="Haramoto Y."/>
            <person name="Yamamoto T.S."/>
            <person name="Takagi C."/>
            <person name="Heald R."/>
            <person name="Miller K."/>
            <person name="Haudenschild C."/>
            <person name="Kitzman J."/>
            <person name="Nakayama T."/>
            <person name="Izutsu Y."/>
            <person name="Robert J."/>
            <person name="Fortriede J."/>
            <person name="Burns K."/>
            <person name="Lotay V."/>
            <person name="Karimi K."/>
            <person name="Yasuoka Y."/>
            <person name="Dichmann D.S."/>
            <person name="Flajnik M.F."/>
            <person name="Houston D.W."/>
            <person name="Shendure J."/>
            <person name="DuPasquier L."/>
            <person name="Vize P.D."/>
            <person name="Zorn A.M."/>
            <person name="Ito M."/>
            <person name="Marcotte E.M."/>
            <person name="Wallingford J.B."/>
            <person name="Ito Y."/>
            <person name="Asashima M."/>
            <person name="Ueno N."/>
            <person name="Matsuda Y."/>
            <person name="Veenstra G.J."/>
            <person name="Fujiyama A."/>
            <person name="Harland R.M."/>
            <person name="Taira M."/>
            <person name="Rokhsar D.S."/>
        </authorList>
    </citation>
    <scope>NUCLEOTIDE SEQUENCE [LARGE SCALE GENOMIC DNA]</scope>
    <source>
        <strain evidence="3">J</strain>
    </source>
</reference>